<accession>A0A2P2PUV0</accession>
<evidence type="ECO:0000313" key="1">
    <source>
        <dbReference type="EMBL" id="MBX58522.1"/>
    </source>
</evidence>
<dbReference type="EMBL" id="GGEC01078038">
    <property type="protein sequence ID" value="MBX58522.1"/>
    <property type="molecule type" value="Transcribed_RNA"/>
</dbReference>
<reference evidence="1" key="1">
    <citation type="submission" date="2018-02" db="EMBL/GenBank/DDBJ databases">
        <title>Rhizophora mucronata_Transcriptome.</title>
        <authorList>
            <person name="Meera S.P."/>
            <person name="Sreeshan A."/>
            <person name="Augustine A."/>
        </authorList>
    </citation>
    <scope>NUCLEOTIDE SEQUENCE</scope>
    <source>
        <tissue evidence="1">Leaf</tissue>
    </source>
</reference>
<sequence length="18" mass="1969">MSKSVAFSERVNLLISST</sequence>
<protein>
    <submittedName>
        <fullName evidence="1">Uncharacterized protein</fullName>
    </submittedName>
</protein>
<proteinExistence type="predicted"/>
<dbReference type="AlphaFoldDB" id="A0A2P2PUV0"/>
<name>A0A2P2PUV0_RHIMU</name>
<organism evidence="1">
    <name type="scientific">Rhizophora mucronata</name>
    <name type="common">Asiatic mangrove</name>
    <dbReference type="NCBI Taxonomy" id="61149"/>
    <lineage>
        <taxon>Eukaryota</taxon>
        <taxon>Viridiplantae</taxon>
        <taxon>Streptophyta</taxon>
        <taxon>Embryophyta</taxon>
        <taxon>Tracheophyta</taxon>
        <taxon>Spermatophyta</taxon>
        <taxon>Magnoliopsida</taxon>
        <taxon>eudicotyledons</taxon>
        <taxon>Gunneridae</taxon>
        <taxon>Pentapetalae</taxon>
        <taxon>rosids</taxon>
        <taxon>fabids</taxon>
        <taxon>Malpighiales</taxon>
        <taxon>Rhizophoraceae</taxon>
        <taxon>Rhizophora</taxon>
    </lineage>
</organism>